<organism evidence="2 3">
    <name type="scientific">Ramularia collo-cygni</name>
    <dbReference type="NCBI Taxonomy" id="112498"/>
    <lineage>
        <taxon>Eukaryota</taxon>
        <taxon>Fungi</taxon>
        <taxon>Dikarya</taxon>
        <taxon>Ascomycota</taxon>
        <taxon>Pezizomycotina</taxon>
        <taxon>Dothideomycetes</taxon>
        <taxon>Dothideomycetidae</taxon>
        <taxon>Mycosphaerellales</taxon>
        <taxon>Mycosphaerellaceae</taxon>
        <taxon>Ramularia</taxon>
    </lineage>
</organism>
<dbReference type="RefSeq" id="XP_023620989.1">
    <property type="nucleotide sequence ID" value="XM_023765221.1"/>
</dbReference>
<gene>
    <name evidence="2" type="ORF">RCC_00066</name>
</gene>
<accession>A0A2D3ULQ4</accession>
<protein>
    <submittedName>
        <fullName evidence="2">Uncharacterized protein</fullName>
    </submittedName>
</protein>
<feature type="compositionally biased region" description="Basic and acidic residues" evidence="1">
    <location>
        <begin position="71"/>
        <end position="117"/>
    </location>
</feature>
<reference evidence="2 3" key="1">
    <citation type="submission" date="2016-03" db="EMBL/GenBank/DDBJ databases">
        <authorList>
            <person name="Ploux O."/>
        </authorList>
    </citation>
    <scope>NUCLEOTIDE SEQUENCE [LARGE SCALE GENOMIC DNA]</scope>
    <source>
        <strain evidence="2 3">URUG2</strain>
    </source>
</reference>
<evidence type="ECO:0000256" key="1">
    <source>
        <dbReference type="SAM" id="MobiDB-lite"/>
    </source>
</evidence>
<proteinExistence type="predicted"/>
<keyword evidence="3" id="KW-1185">Reference proteome</keyword>
<dbReference type="AlphaFoldDB" id="A0A2D3ULQ4"/>
<feature type="compositionally biased region" description="Polar residues" evidence="1">
    <location>
        <begin position="24"/>
        <end position="34"/>
    </location>
</feature>
<dbReference type="EMBL" id="FJUY01000001">
    <property type="protein sequence ID" value="CZT14091.1"/>
    <property type="molecule type" value="Genomic_DNA"/>
</dbReference>
<name>A0A2D3ULQ4_9PEZI</name>
<evidence type="ECO:0000313" key="3">
    <source>
        <dbReference type="Proteomes" id="UP000225277"/>
    </source>
</evidence>
<dbReference type="GeneID" id="35595473"/>
<dbReference type="Proteomes" id="UP000225277">
    <property type="component" value="Unassembled WGS sequence"/>
</dbReference>
<feature type="compositionally biased region" description="Polar residues" evidence="1">
    <location>
        <begin position="1"/>
        <end position="17"/>
    </location>
</feature>
<feature type="region of interest" description="Disordered" evidence="1">
    <location>
        <begin position="1"/>
        <end position="34"/>
    </location>
</feature>
<evidence type="ECO:0000313" key="2">
    <source>
        <dbReference type="EMBL" id="CZT14091.1"/>
    </source>
</evidence>
<sequence>MPADSSATPSSQHQTEVPSHRESQTTQDSGTVATTSTKACEFEEFEYMTTYPFCPGCCEDWLVSAAAYDEGIERGRERERERERAERERAERERAERERAERERAEREREELRAESQRPREWMVFWSGLG</sequence>
<feature type="region of interest" description="Disordered" evidence="1">
    <location>
        <begin position="70"/>
        <end position="117"/>
    </location>
</feature>